<evidence type="ECO:0000256" key="2">
    <source>
        <dbReference type="SAM" id="MobiDB-lite"/>
    </source>
</evidence>
<gene>
    <name evidence="3" type="ORF">DFO77_13535</name>
</gene>
<sequence length="680" mass="81269">MEANDLNKSSEEQMNLNSDVQSENMEKKEIKPEQSENQQEKKPEKPMPASDTTESREENYSSEKETSGSEEASTVNQEQEEVAEAPSDKEHKEEEETEASDKSKHPEEVDYGTLTREELLKKYHELLNNFSTGVIKDHVETIRKEFERKSASELAKLKADFVASGEPAEAFTPPHDNLSDDMQNAIQQYRKKRDEERTRKEEEKKQNLVAKYEVIEGIKELANRQESLHETFDEFRALQQRWREIGPVPQGEVHDMWENYHLQVENFYNYIKINKELRDLDLKKNYETKLELCEKAEKLLLEPSIVKAFKILQKYHNQWRETGPVPREKKEELWERFHETTVKLNQKHQEHYENMKEQLQKNLEAKQELCEKVEALLEQDLKSPKEWEKNSKAIIEIQKIWKTIGFAPKKDNQEIYLRFRTACDKFFDNKRDFFKQYKDEQQNNLQIKNELVEKAESLKDSTDWKNTTDELIRIQKKWKETGPVPRKHSDIIWKKFRGACDHFFNRKSEFFSKKDEAQEDNLKLKEELIEELKQYEPGENNEKSFSTLQEFQRRWSEIGFVPIKEKDRVNQEFRNLINARFDHLNMDENNKAIQKFRNKLENWQNEGQFDDRINQERNKIIGKLKQLENDIILWENNIGFFAKSKSSEALVRDFRNKIENGKRTIKMLNEKLDLIEEIEK</sequence>
<accession>A0A2T0WQC2</accession>
<feature type="compositionally biased region" description="Basic and acidic residues" evidence="2">
    <location>
        <begin position="53"/>
        <end position="67"/>
    </location>
</feature>
<dbReference type="InterPro" id="IPR007139">
    <property type="entry name" value="DUF349"/>
</dbReference>
<organism evidence="3 4">
    <name type="scientific">Marinilabilia salmonicolor</name>
    <dbReference type="NCBI Taxonomy" id="989"/>
    <lineage>
        <taxon>Bacteria</taxon>
        <taxon>Pseudomonadati</taxon>
        <taxon>Bacteroidota</taxon>
        <taxon>Bacteroidia</taxon>
        <taxon>Marinilabiliales</taxon>
        <taxon>Marinilabiliaceae</taxon>
        <taxon>Marinilabilia</taxon>
    </lineage>
</organism>
<evidence type="ECO:0000313" key="4">
    <source>
        <dbReference type="Proteomes" id="UP000252733"/>
    </source>
</evidence>
<feature type="compositionally biased region" description="Polar residues" evidence="2">
    <location>
        <begin position="12"/>
        <end position="23"/>
    </location>
</feature>
<dbReference type="RefSeq" id="WP_106154793.1">
    <property type="nucleotide sequence ID" value="NZ_PVTS01000030.1"/>
</dbReference>
<dbReference type="EMBL" id="QPIZ01000035">
    <property type="protein sequence ID" value="RCW28852.1"/>
    <property type="molecule type" value="Genomic_DNA"/>
</dbReference>
<feature type="coiled-coil region" evidence="1">
    <location>
        <begin position="586"/>
        <end position="678"/>
    </location>
</feature>
<feature type="coiled-coil region" evidence="1">
    <location>
        <begin position="345"/>
        <end position="379"/>
    </location>
</feature>
<evidence type="ECO:0000313" key="3">
    <source>
        <dbReference type="EMBL" id="RCW28852.1"/>
    </source>
</evidence>
<feature type="region of interest" description="Disordered" evidence="2">
    <location>
        <begin position="1"/>
        <end position="113"/>
    </location>
</feature>
<dbReference type="Proteomes" id="UP000252733">
    <property type="component" value="Unassembled WGS sequence"/>
</dbReference>
<keyword evidence="1" id="KW-0175">Coiled coil</keyword>
<dbReference type="Pfam" id="PF03993">
    <property type="entry name" value="DUF349"/>
    <property type="match status" value="5"/>
</dbReference>
<reference evidence="3 4" key="1">
    <citation type="submission" date="2018-07" db="EMBL/GenBank/DDBJ databases">
        <title>Freshwater and sediment microbial communities from various areas in North America, analyzing microbe dynamics in response to fracking.</title>
        <authorList>
            <person name="Lamendella R."/>
        </authorList>
    </citation>
    <scope>NUCLEOTIDE SEQUENCE [LARGE SCALE GENOMIC DNA]</scope>
    <source>
        <strain evidence="3 4">160A</strain>
    </source>
</reference>
<dbReference type="OrthoDB" id="5422202at2"/>
<feature type="compositionally biased region" description="Basic and acidic residues" evidence="2">
    <location>
        <begin position="24"/>
        <end position="45"/>
    </location>
</feature>
<proteinExistence type="predicted"/>
<keyword evidence="4" id="KW-1185">Reference proteome</keyword>
<name>A0A2T0WQC2_9BACT</name>
<evidence type="ECO:0000256" key="1">
    <source>
        <dbReference type="SAM" id="Coils"/>
    </source>
</evidence>
<dbReference type="AlphaFoldDB" id="A0A2T0WQC2"/>
<feature type="coiled-coil region" evidence="1">
    <location>
        <begin position="175"/>
        <end position="211"/>
    </location>
</feature>
<feature type="compositionally biased region" description="Basic and acidic residues" evidence="2">
    <location>
        <begin position="86"/>
        <end position="108"/>
    </location>
</feature>
<dbReference type="STRING" id="1168289.GCA_000259075_01946"/>
<comment type="caution">
    <text evidence="3">The sequence shown here is derived from an EMBL/GenBank/DDBJ whole genome shotgun (WGS) entry which is preliminary data.</text>
</comment>
<feature type="coiled-coil region" evidence="1">
    <location>
        <begin position="507"/>
        <end position="534"/>
    </location>
</feature>
<protein>
    <submittedName>
        <fullName evidence="3">Uncharacterized protein DUF349</fullName>
    </submittedName>
</protein>